<dbReference type="EMBL" id="JAIWYP010000006">
    <property type="protein sequence ID" value="KAH3812092.1"/>
    <property type="molecule type" value="Genomic_DNA"/>
</dbReference>
<dbReference type="Proteomes" id="UP000828390">
    <property type="component" value="Unassembled WGS sequence"/>
</dbReference>
<dbReference type="AlphaFoldDB" id="A0A9D4JLT1"/>
<evidence type="ECO:0000313" key="2">
    <source>
        <dbReference type="EMBL" id="KAH3812092.1"/>
    </source>
</evidence>
<accession>A0A9D4JLT1</accession>
<comment type="caution">
    <text evidence="2">The sequence shown here is derived from an EMBL/GenBank/DDBJ whole genome shotgun (WGS) entry which is preliminary data.</text>
</comment>
<keyword evidence="3" id="KW-1185">Reference proteome</keyword>
<evidence type="ECO:0000313" key="3">
    <source>
        <dbReference type="Proteomes" id="UP000828390"/>
    </source>
</evidence>
<proteinExistence type="predicted"/>
<sequence length="64" mass="7164">MRQCRRLMSRPIQPQSETAHSAPPMHTVLNAVLTTAMKRTEPILSKNERIGMKYPASKMIGGSK</sequence>
<evidence type="ECO:0000256" key="1">
    <source>
        <dbReference type="SAM" id="MobiDB-lite"/>
    </source>
</evidence>
<reference evidence="2" key="1">
    <citation type="journal article" date="2019" name="bioRxiv">
        <title>The Genome of the Zebra Mussel, Dreissena polymorpha: A Resource for Invasive Species Research.</title>
        <authorList>
            <person name="McCartney M.A."/>
            <person name="Auch B."/>
            <person name="Kono T."/>
            <person name="Mallez S."/>
            <person name="Zhang Y."/>
            <person name="Obille A."/>
            <person name="Becker A."/>
            <person name="Abrahante J.E."/>
            <person name="Garbe J."/>
            <person name="Badalamenti J.P."/>
            <person name="Herman A."/>
            <person name="Mangelson H."/>
            <person name="Liachko I."/>
            <person name="Sullivan S."/>
            <person name="Sone E.D."/>
            <person name="Koren S."/>
            <person name="Silverstein K.A.T."/>
            <person name="Beckman K.B."/>
            <person name="Gohl D.M."/>
        </authorList>
    </citation>
    <scope>NUCLEOTIDE SEQUENCE</scope>
    <source>
        <strain evidence="2">Duluth1</strain>
        <tissue evidence="2">Whole animal</tissue>
    </source>
</reference>
<name>A0A9D4JLT1_DREPO</name>
<organism evidence="2 3">
    <name type="scientific">Dreissena polymorpha</name>
    <name type="common">Zebra mussel</name>
    <name type="synonym">Mytilus polymorpha</name>
    <dbReference type="NCBI Taxonomy" id="45954"/>
    <lineage>
        <taxon>Eukaryota</taxon>
        <taxon>Metazoa</taxon>
        <taxon>Spiralia</taxon>
        <taxon>Lophotrochozoa</taxon>
        <taxon>Mollusca</taxon>
        <taxon>Bivalvia</taxon>
        <taxon>Autobranchia</taxon>
        <taxon>Heteroconchia</taxon>
        <taxon>Euheterodonta</taxon>
        <taxon>Imparidentia</taxon>
        <taxon>Neoheterodontei</taxon>
        <taxon>Myida</taxon>
        <taxon>Dreissenoidea</taxon>
        <taxon>Dreissenidae</taxon>
        <taxon>Dreissena</taxon>
    </lineage>
</organism>
<gene>
    <name evidence="2" type="ORF">DPMN_140513</name>
</gene>
<reference evidence="2" key="2">
    <citation type="submission" date="2020-11" db="EMBL/GenBank/DDBJ databases">
        <authorList>
            <person name="McCartney M.A."/>
            <person name="Auch B."/>
            <person name="Kono T."/>
            <person name="Mallez S."/>
            <person name="Becker A."/>
            <person name="Gohl D.M."/>
            <person name="Silverstein K.A.T."/>
            <person name="Koren S."/>
            <person name="Bechman K.B."/>
            <person name="Herman A."/>
            <person name="Abrahante J.E."/>
            <person name="Garbe J."/>
        </authorList>
    </citation>
    <scope>NUCLEOTIDE SEQUENCE</scope>
    <source>
        <strain evidence="2">Duluth1</strain>
        <tissue evidence="2">Whole animal</tissue>
    </source>
</reference>
<protein>
    <submittedName>
        <fullName evidence="2">Uncharacterized protein</fullName>
    </submittedName>
</protein>
<feature type="region of interest" description="Disordered" evidence="1">
    <location>
        <begin position="1"/>
        <end position="25"/>
    </location>
</feature>